<protein>
    <submittedName>
        <fullName evidence="1">CSON007019 protein</fullName>
    </submittedName>
</protein>
<evidence type="ECO:0000313" key="1">
    <source>
        <dbReference type="EMBL" id="SSX22576.1"/>
    </source>
</evidence>
<proteinExistence type="predicted"/>
<accession>A0A336LWZ6</accession>
<dbReference type="VEuPathDB" id="VectorBase:CSON007019"/>
<name>A0A336LWZ6_CULSO</name>
<gene>
    <name evidence="1" type="primary">CSON007019</name>
</gene>
<dbReference type="EMBL" id="UFQT01000264">
    <property type="protein sequence ID" value="SSX22576.1"/>
    <property type="molecule type" value="Genomic_DNA"/>
</dbReference>
<reference evidence="1" key="1">
    <citation type="submission" date="2018-07" db="EMBL/GenBank/DDBJ databases">
        <authorList>
            <person name="Quirk P.G."/>
            <person name="Krulwich T.A."/>
        </authorList>
    </citation>
    <scope>NUCLEOTIDE SEQUENCE</scope>
</reference>
<sequence>MDSHYLSKGTHMMVEKTTTQIATLFFEILVSNDIISKFNFFLSIAPDNSILRIPNYLFQVIDISNKVQTQNLSNKALSGFTKSFKSKFEANSNQKK</sequence>
<dbReference type="AlphaFoldDB" id="A0A336LWZ6"/>
<organism evidence="1">
    <name type="scientific">Culicoides sonorensis</name>
    <name type="common">Biting midge</name>
    <dbReference type="NCBI Taxonomy" id="179676"/>
    <lineage>
        <taxon>Eukaryota</taxon>
        <taxon>Metazoa</taxon>
        <taxon>Ecdysozoa</taxon>
        <taxon>Arthropoda</taxon>
        <taxon>Hexapoda</taxon>
        <taxon>Insecta</taxon>
        <taxon>Pterygota</taxon>
        <taxon>Neoptera</taxon>
        <taxon>Endopterygota</taxon>
        <taxon>Diptera</taxon>
        <taxon>Nematocera</taxon>
        <taxon>Chironomoidea</taxon>
        <taxon>Ceratopogonidae</taxon>
        <taxon>Ceratopogoninae</taxon>
        <taxon>Culicoides</taxon>
        <taxon>Monoculicoides</taxon>
    </lineage>
</organism>